<protein>
    <submittedName>
        <fullName evidence="1">Uncharacterized protein</fullName>
    </submittedName>
</protein>
<comment type="caution">
    <text evidence="1">The sequence shown here is derived from an EMBL/GenBank/DDBJ whole genome shotgun (WGS) entry which is preliminary data.</text>
</comment>
<evidence type="ECO:0000313" key="2">
    <source>
        <dbReference type="Proteomes" id="UP001154282"/>
    </source>
</evidence>
<reference evidence="1" key="1">
    <citation type="submission" date="2022-08" db="EMBL/GenBank/DDBJ databases">
        <authorList>
            <person name="Gutierrez-Valencia J."/>
        </authorList>
    </citation>
    <scope>NUCLEOTIDE SEQUENCE</scope>
</reference>
<dbReference type="EMBL" id="CAMGYJ010000004">
    <property type="protein sequence ID" value="CAI0399483.1"/>
    <property type="molecule type" value="Genomic_DNA"/>
</dbReference>
<name>A0AAV0IPX0_9ROSI</name>
<dbReference type="AlphaFoldDB" id="A0AAV0IPX0"/>
<sequence>MLNIFIRHPCITHRQISIHPCCCSLGRHTRWEYKNWLIVRIVMDIGRFYQV</sequence>
<gene>
    <name evidence="1" type="ORF">LITE_LOCUS10328</name>
</gene>
<dbReference type="Proteomes" id="UP001154282">
    <property type="component" value="Unassembled WGS sequence"/>
</dbReference>
<organism evidence="1 2">
    <name type="scientific">Linum tenue</name>
    <dbReference type="NCBI Taxonomy" id="586396"/>
    <lineage>
        <taxon>Eukaryota</taxon>
        <taxon>Viridiplantae</taxon>
        <taxon>Streptophyta</taxon>
        <taxon>Embryophyta</taxon>
        <taxon>Tracheophyta</taxon>
        <taxon>Spermatophyta</taxon>
        <taxon>Magnoliopsida</taxon>
        <taxon>eudicotyledons</taxon>
        <taxon>Gunneridae</taxon>
        <taxon>Pentapetalae</taxon>
        <taxon>rosids</taxon>
        <taxon>fabids</taxon>
        <taxon>Malpighiales</taxon>
        <taxon>Linaceae</taxon>
        <taxon>Linum</taxon>
    </lineage>
</organism>
<proteinExistence type="predicted"/>
<keyword evidence="2" id="KW-1185">Reference proteome</keyword>
<evidence type="ECO:0000313" key="1">
    <source>
        <dbReference type="EMBL" id="CAI0399483.1"/>
    </source>
</evidence>
<accession>A0AAV0IPX0</accession>